<accession>W4FSM3</accession>
<dbReference type="GeneID" id="20816753"/>
<dbReference type="InterPro" id="IPR012337">
    <property type="entry name" value="RNaseH-like_sf"/>
</dbReference>
<dbReference type="PANTHER" id="PTHR40866:SF1">
    <property type="entry name" value="BED-TYPE DOMAIN-CONTAINING PROTEIN"/>
    <property type="match status" value="1"/>
</dbReference>
<gene>
    <name evidence="1" type="ORF">H257_14757</name>
</gene>
<dbReference type="AlphaFoldDB" id="W4FSM3"/>
<dbReference type="SUPFAM" id="SSF53098">
    <property type="entry name" value="Ribonuclease H-like"/>
    <property type="match status" value="1"/>
</dbReference>
<dbReference type="EMBL" id="KI913174">
    <property type="protein sequence ID" value="ETV69618.1"/>
    <property type="molecule type" value="Genomic_DNA"/>
</dbReference>
<dbReference type="PANTHER" id="PTHR40866">
    <property type="entry name" value="BED-TYPE DOMAIN-CONTAINING PROTEIN"/>
    <property type="match status" value="1"/>
</dbReference>
<dbReference type="VEuPathDB" id="FungiDB:H257_14757"/>
<evidence type="ECO:0000313" key="1">
    <source>
        <dbReference type="EMBL" id="ETV69618.1"/>
    </source>
</evidence>
<organism evidence="1">
    <name type="scientific">Aphanomyces astaci</name>
    <name type="common">Crayfish plague agent</name>
    <dbReference type="NCBI Taxonomy" id="112090"/>
    <lineage>
        <taxon>Eukaryota</taxon>
        <taxon>Sar</taxon>
        <taxon>Stramenopiles</taxon>
        <taxon>Oomycota</taxon>
        <taxon>Saprolegniomycetes</taxon>
        <taxon>Saprolegniales</taxon>
        <taxon>Verrucalvaceae</taxon>
        <taxon>Aphanomyces</taxon>
    </lineage>
</organism>
<sequence length="288" mass="32973">MAGRPYSIVFDGWSNDSTHFLGMFVSLPNVCKGGGEPVMWLLAFAPMLDETSFDAATHYEFILETLKWYGQSDASIEKWFVCLIGDNCSTNKATANLFSRPLIGCHSHRLNLAVDQFLKAKVSDVLSKVAAVMVKLRSLKAGGRLRLTTMLKPKLRNTTRWTGAVSIFQRYIYYRDGNHIDTSDPEMSELLPTPQDDNLIRRHLLGLTKFKSITLALQQRDVTLSEARLVFDRIHQKRERALTLRRRLVWPCELPFSFTKLPSKILPYHLDCHLSLTWIRDLEHPPPN</sequence>
<protein>
    <submittedName>
        <fullName evidence="1">Uncharacterized protein</fullName>
    </submittedName>
</protein>
<proteinExistence type="predicted"/>
<name>W4FSM3_APHAT</name>
<dbReference type="OrthoDB" id="48877at2759"/>
<dbReference type="RefSeq" id="XP_009840945.1">
    <property type="nucleotide sequence ID" value="XM_009842643.1"/>
</dbReference>
<reference evidence="1" key="1">
    <citation type="submission" date="2013-12" db="EMBL/GenBank/DDBJ databases">
        <title>The Genome Sequence of Aphanomyces astaci APO3.</title>
        <authorList>
            <consortium name="The Broad Institute Genomics Platform"/>
            <person name="Russ C."/>
            <person name="Tyler B."/>
            <person name="van West P."/>
            <person name="Dieguez-Uribeondo J."/>
            <person name="Young S.K."/>
            <person name="Zeng Q."/>
            <person name="Gargeya S."/>
            <person name="Fitzgerald M."/>
            <person name="Abouelleil A."/>
            <person name="Alvarado L."/>
            <person name="Chapman S.B."/>
            <person name="Gainer-Dewar J."/>
            <person name="Goldberg J."/>
            <person name="Griggs A."/>
            <person name="Gujja S."/>
            <person name="Hansen M."/>
            <person name="Howarth C."/>
            <person name="Imamovic A."/>
            <person name="Ireland A."/>
            <person name="Larimer J."/>
            <person name="McCowan C."/>
            <person name="Murphy C."/>
            <person name="Pearson M."/>
            <person name="Poon T.W."/>
            <person name="Priest M."/>
            <person name="Roberts A."/>
            <person name="Saif S."/>
            <person name="Shea T."/>
            <person name="Sykes S."/>
            <person name="Wortman J."/>
            <person name="Nusbaum C."/>
            <person name="Birren B."/>
        </authorList>
    </citation>
    <scope>NUCLEOTIDE SEQUENCE [LARGE SCALE GENOMIC DNA]</scope>
    <source>
        <strain evidence="1">APO3</strain>
    </source>
</reference>